<dbReference type="EMBL" id="CAUJNA010003576">
    <property type="protein sequence ID" value="CAJ1405259.1"/>
    <property type="molecule type" value="Genomic_DNA"/>
</dbReference>
<proteinExistence type="predicted"/>
<organism evidence="2 3">
    <name type="scientific">Effrenium voratum</name>
    <dbReference type="NCBI Taxonomy" id="2562239"/>
    <lineage>
        <taxon>Eukaryota</taxon>
        <taxon>Sar</taxon>
        <taxon>Alveolata</taxon>
        <taxon>Dinophyceae</taxon>
        <taxon>Suessiales</taxon>
        <taxon>Symbiodiniaceae</taxon>
        <taxon>Effrenium</taxon>
    </lineage>
</organism>
<evidence type="ECO:0000256" key="1">
    <source>
        <dbReference type="SAM" id="MobiDB-lite"/>
    </source>
</evidence>
<feature type="region of interest" description="Disordered" evidence="1">
    <location>
        <begin position="694"/>
        <end position="733"/>
    </location>
</feature>
<sequence>MPLVEPYTTQQLERVKLRRSLHAPAEARKSKLPTQAYLRAAEFGDLTGLRGLALEAEAELAGRRCKNFLGCDPHFLVDSANHLSCAERKNLKYQFTELPELINAVGSVKALPPMLGRSASKPLADEADRTKVRAVTPALAKTSGISGRLARSENNLTRLASTLQARSHVMEAAKSQPQLLWEQARLGEQALPALARVLKSERLAVKATKMRPELLRYTESQIRKIMPTLVSLCGGAQEAAYAISARPELLEIEGAHVLRDSLQAVSSFFGNLKDALYMLGQTTAPPSLRVVARQFCREFMVGQYFLVEGAQVDDRPVWRKPAVAMRHLGSKATDVYLIYCQKGVVGSDTMKPCWTFTTNYTPALKKYDYCDPSILGWAETSVKSPDQTEPGDWHFPEEKHKTQVPGLWPADRYVACQGHQGAWGPWLCATDSMEMRRGFDHLRMALGLAWLQPEAETEGAARGPCLLGHLVKNDPVFQGSKTLSFLDLADFAHIRRWQFLQLPADTSTGKLKMIAWEPIEVCMLFLAEDAESERDLQRADFRIMPEGAAKSLPKLKGAEVQPSVWARTFQSGPFELPVPAGKTPPLVFIHSKISAHVQGTRPCQMAKLQAGEEVYLPEPEEDAPEALDVTLLPKPKPVMFQLVSPGELGYTGYSLFKGPPCAQLCEQSEVQMRIESMERLSVAMLLFPRPSEGLEAEPLAPPPGNAASRANSKTGSKNPAASNPSSAPRSVQVSKVECAEPPCWIREDGWAVQPQKVATSVQTEAGLKVTCTHLYTNTLEPGNALEVPGCGASFFCLFLFKQLSPERPDTLRQLLLREPALLTKDRQVDSLVRQLRQDLGDSLARAALTQKLDEWPKLCQTATDSELARWVYDQKVAALGQEVGCAREILGRLGERPVAAPLLLDRCQALRKICESRSLDQVLQELPELLTVESNSLLGSFETLQSHLGQSDALASAEAHLRLLMLQDQLGHFFSILLETFSGADLRELHDKATREWVKWPSIVERSDHEIHSWRGRLAALFRHGKSAARVQNFGAAPYGTAALAQAAGEIPEIPPLLV</sequence>
<feature type="compositionally biased region" description="Polar residues" evidence="1">
    <location>
        <begin position="708"/>
        <end position="717"/>
    </location>
</feature>
<name>A0AA36NG89_9DINO</name>
<dbReference type="AlphaFoldDB" id="A0AA36NG89"/>
<evidence type="ECO:0000313" key="2">
    <source>
        <dbReference type="EMBL" id="CAJ1405259.1"/>
    </source>
</evidence>
<keyword evidence="3" id="KW-1185">Reference proteome</keyword>
<accession>A0AA36NG89</accession>
<reference evidence="2" key="1">
    <citation type="submission" date="2023-08" db="EMBL/GenBank/DDBJ databases">
        <authorList>
            <person name="Chen Y."/>
            <person name="Shah S."/>
            <person name="Dougan E. K."/>
            <person name="Thang M."/>
            <person name="Chan C."/>
        </authorList>
    </citation>
    <scope>NUCLEOTIDE SEQUENCE</scope>
</reference>
<gene>
    <name evidence="2" type="ORF">EVOR1521_LOCUS27532</name>
</gene>
<evidence type="ECO:0000313" key="3">
    <source>
        <dbReference type="Proteomes" id="UP001178507"/>
    </source>
</evidence>
<comment type="caution">
    <text evidence="2">The sequence shown here is derived from an EMBL/GenBank/DDBJ whole genome shotgun (WGS) entry which is preliminary data.</text>
</comment>
<dbReference type="Proteomes" id="UP001178507">
    <property type="component" value="Unassembled WGS sequence"/>
</dbReference>
<protein>
    <submittedName>
        <fullName evidence="2">Uncharacterized protein</fullName>
    </submittedName>
</protein>
<feature type="compositionally biased region" description="Low complexity" evidence="1">
    <location>
        <begin position="718"/>
        <end position="728"/>
    </location>
</feature>